<protein>
    <submittedName>
        <fullName evidence="3">DUF418 domain-containing protein</fullName>
    </submittedName>
</protein>
<reference evidence="3 4" key="1">
    <citation type="submission" date="2024-01" db="EMBL/GenBank/DDBJ databases">
        <title>Hyphobacterium bacterium isolated from marine sediment.</title>
        <authorList>
            <person name="Zhao S."/>
        </authorList>
    </citation>
    <scope>NUCLEOTIDE SEQUENCE [LARGE SCALE GENOMIC DNA]</scope>
    <source>
        <strain evidence="3 4">Y60-23</strain>
    </source>
</reference>
<feature type="transmembrane region" description="Helical" evidence="1">
    <location>
        <begin position="319"/>
        <end position="339"/>
    </location>
</feature>
<dbReference type="InterPro" id="IPR007349">
    <property type="entry name" value="DUF418"/>
</dbReference>
<evidence type="ECO:0000256" key="1">
    <source>
        <dbReference type="SAM" id="Phobius"/>
    </source>
</evidence>
<keyword evidence="1" id="KW-1133">Transmembrane helix</keyword>
<name>A0ABU7LZK2_9PROT</name>
<gene>
    <name evidence="3" type="ORF">V0U35_09880</name>
</gene>
<dbReference type="EMBL" id="JAZDRO010000004">
    <property type="protein sequence ID" value="MEE2566989.1"/>
    <property type="molecule type" value="Genomic_DNA"/>
</dbReference>
<keyword evidence="4" id="KW-1185">Reference proteome</keyword>
<evidence type="ECO:0000259" key="2">
    <source>
        <dbReference type="Pfam" id="PF04235"/>
    </source>
</evidence>
<dbReference type="Proteomes" id="UP001310692">
    <property type="component" value="Unassembled WGS sequence"/>
</dbReference>
<comment type="caution">
    <text evidence="3">The sequence shown here is derived from an EMBL/GenBank/DDBJ whole genome shotgun (WGS) entry which is preliminary data.</text>
</comment>
<feature type="transmembrane region" description="Helical" evidence="1">
    <location>
        <begin position="18"/>
        <end position="40"/>
    </location>
</feature>
<keyword evidence="1" id="KW-0472">Membrane</keyword>
<feature type="transmembrane region" description="Helical" evidence="1">
    <location>
        <begin position="279"/>
        <end position="307"/>
    </location>
</feature>
<feature type="transmembrane region" description="Helical" evidence="1">
    <location>
        <begin position="351"/>
        <end position="372"/>
    </location>
</feature>
<dbReference type="InterPro" id="IPR052529">
    <property type="entry name" value="Bact_Transport_Assoc"/>
</dbReference>
<feature type="domain" description="DUF418" evidence="2">
    <location>
        <begin position="226"/>
        <end position="388"/>
    </location>
</feature>
<proteinExistence type="predicted"/>
<evidence type="ECO:0000313" key="4">
    <source>
        <dbReference type="Proteomes" id="UP001310692"/>
    </source>
</evidence>
<accession>A0ABU7LZK2</accession>
<feature type="transmembrane region" description="Helical" evidence="1">
    <location>
        <begin position="239"/>
        <end position="259"/>
    </location>
</feature>
<sequence length="406" mass="45740">MAQPKSDRFASIDTLRGLAVLGILMMNVQAFAMVFAAYTWPPAHMDLTGANETVWLIGNVFFHMKFITIFSALFGAGIILMLGEDKTANLGVHYRRMAWLLVIGLVHAWVFWFGDILVPYAIMGMLVVLARRMKPMGLTIMGSIFIVIAGLLMWLNFYFMQYMPPEQLQQWMTPTPEMVAETEQVYRESFMARLPANASLTAIAEIAQITGFAPRLAGVMFLGMALYKWGFLTLRWSFAAYLGTAVVMLGIGLPVTWWAAHHHLETGFAVDQMWIGETINYFTSLMIAFGYAALIMLVCKLGFLNLLLKPLAAVGRMAFTNYLTHTLVMTFIFVGTPGLGLFGTVERVGQFQIVVAVWIAQLIISPLWLSWFRFGPMEWVWRSLTYWKLQPMLKRKGSEAPPPTPA</sequence>
<dbReference type="PANTHER" id="PTHR30590:SF2">
    <property type="entry name" value="INNER MEMBRANE PROTEIN"/>
    <property type="match status" value="1"/>
</dbReference>
<evidence type="ECO:0000313" key="3">
    <source>
        <dbReference type="EMBL" id="MEE2566989.1"/>
    </source>
</evidence>
<keyword evidence="1" id="KW-0812">Transmembrane</keyword>
<dbReference type="PANTHER" id="PTHR30590">
    <property type="entry name" value="INNER MEMBRANE PROTEIN"/>
    <property type="match status" value="1"/>
</dbReference>
<organism evidence="3 4">
    <name type="scientific">Hyphobacterium marinum</name>
    <dbReference type="NCBI Taxonomy" id="3116574"/>
    <lineage>
        <taxon>Bacteria</taxon>
        <taxon>Pseudomonadati</taxon>
        <taxon>Pseudomonadota</taxon>
        <taxon>Alphaproteobacteria</taxon>
        <taxon>Maricaulales</taxon>
        <taxon>Maricaulaceae</taxon>
        <taxon>Hyphobacterium</taxon>
    </lineage>
</organism>
<dbReference type="RefSeq" id="WP_330196546.1">
    <property type="nucleotide sequence ID" value="NZ_JAZDRO010000004.1"/>
</dbReference>
<dbReference type="Pfam" id="PF04235">
    <property type="entry name" value="DUF418"/>
    <property type="match status" value="1"/>
</dbReference>
<feature type="transmembrane region" description="Helical" evidence="1">
    <location>
        <begin position="60"/>
        <end position="82"/>
    </location>
</feature>
<feature type="transmembrane region" description="Helical" evidence="1">
    <location>
        <begin position="94"/>
        <end position="111"/>
    </location>
</feature>
<feature type="transmembrane region" description="Helical" evidence="1">
    <location>
        <begin position="140"/>
        <end position="159"/>
    </location>
</feature>